<dbReference type="NCBIfam" id="TIGR00072">
    <property type="entry name" value="hydrog_prot"/>
    <property type="match status" value="1"/>
</dbReference>
<dbReference type="SUPFAM" id="SSF53163">
    <property type="entry name" value="HybD-like"/>
    <property type="match status" value="1"/>
</dbReference>
<dbReference type="InterPro" id="IPR004420">
    <property type="entry name" value="Pept_A31_hyd_mat_HycI"/>
</dbReference>
<dbReference type="Pfam" id="PF01750">
    <property type="entry name" value="HycI"/>
    <property type="match status" value="1"/>
</dbReference>
<reference evidence="1 2" key="1">
    <citation type="submission" date="2016-12" db="EMBL/GenBank/DDBJ databases">
        <title>Diversity of luminous bacteria.</title>
        <authorList>
            <person name="Yoshizawa S."/>
            <person name="Kogure K."/>
        </authorList>
    </citation>
    <scope>NUCLEOTIDE SEQUENCE [LARGE SCALE GENOMIC DNA]</scope>
    <source>
        <strain evidence="1 2">LC1-200</strain>
    </source>
</reference>
<sequence length="164" mass="17833">MGVTVSNDDVDLSVSNIVLTVGNSMMADDGAGPLLAKMMKENPIADWSVLEGGSMPEDCLHLIRKAMPKRVLVVDAADIGEEAGEVRIIDPETIVDMYVVSTHSLPLNFLIDELKTFVPEVIFIGIQPAIVAFSFPLTEMVQQGIEQIYQQLPTWQGSGGFTHC</sequence>
<accession>A0A2S7VLL0</accession>
<comment type="caution">
    <text evidence="1">The sequence shown here is derived from an EMBL/GenBank/DDBJ whole genome shotgun (WGS) entry which is preliminary data.</text>
</comment>
<dbReference type="AlphaFoldDB" id="A0A2S7VLL0"/>
<evidence type="ECO:0000313" key="1">
    <source>
        <dbReference type="EMBL" id="PQJ62979.1"/>
    </source>
</evidence>
<dbReference type="Proteomes" id="UP000238730">
    <property type="component" value="Unassembled WGS sequence"/>
</dbReference>
<dbReference type="GO" id="GO:0016485">
    <property type="term" value="P:protein processing"/>
    <property type="evidence" value="ECO:0007669"/>
    <property type="project" value="TreeGrafter"/>
</dbReference>
<dbReference type="CDD" id="cd06067">
    <property type="entry name" value="H2MP_MemB-H2evol"/>
    <property type="match status" value="1"/>
</dbReference>
<name>A0A2S7VLL0_PHOAN</name>
<dbReference type="EMBL" id="MSCJ01000003">
    <property type="protein sequence ID" value="PQJ62979.1"/>
    <property type="molecule type" value="Genomic_DNA"/>
</dbReference>
<dbReference type="PANTHER" id="PTHR30302">
    <property type="entry name" value="HYDROGENASE 1 MATURATION PROTEASE"/>
    <property type="match status" value="1"/>
</dbReference>
<dbReference type="GO" id="GO:0008047">
    <property type="term" value="F:enzyme activator activity"/>
    <property type="evidence" value="ECO:0007669"/>
    <property type="project" value="InterPro"/>
</dbReference>
<proteinExistence type="predicted"/>
<dbReference type="InterPro" id="IPR023430">
    <property type="entry name" value="Pept_HybD-like_dom_sf"/>
</dbReference>
<gene>
    <name evidence="1" type="ORF">BTO08_21845</name>
</gene>
<dbReference type="NCBIfam" id="TIGR00142">
    <property type="entry name" value="hycI"/>
    <property type="match status" value="1"/>
</dbReference>
<organism evidence="1 2">
    <name type="scientific">Photobacterium angustum</name>
    <dbReference type="NCBI Taxonomy" id="661"/>
    <lineage>
        <taxon>Bacteria</taxon>
        <taxon>Pseudomonadati</taxon>
        <taxon>Pseudomonadota</taxon>
        <taxon>Gammaproteobacteria</taxon>
        <taxon>Vibrionales</taxon>
        <taxon>Vibrionaceae</taxon>
        <taxon>Photobacterium</taxon>
    </lineage>
</organism>
<dbReference type="PRINTS" id="PR00446">
    <property type="entry name" value="HYDRGNUPTAKE"/>
</dbReference>
<protein>
    <submittedName>
        <fullName evidence="1">Hydrogenase maturation peptidase HycI</fullName>
    </submittedName>
</protein>
<dbReference type="PANTHER" id="PTHR30302:SF4">
    <property type="entry name" value="HYDROGENASE 3 MATURATION PROTEASE"/>
    <property type="match status" value="1"/>
</dbReference>
<evidence type="ECO:0000313" key="2">
    <source>
        <dbReference type="Proteomes" id="UP000238730"/>
    </source>
</evidence>
<dbReference type="InterPro" id="IPR000671">
    <property type="entry name" value="Peptidase_A31"/>
</dbReference>
<dbReference type="Gene3D" id="3.40.50.1450">
    <property type="entry name" value="HybD-like"/>
    <property type="match status" value="1"/>
</dbReference>
<dbReference type="RefSeq" id="WP_105062717.1">
    <property type="nucleotide sequence ID" value="NZ_MSCJ01000003.1"/>
</dbReference>
<dbReference type="GO" id="GO:0004175">
    <property type="term" value="F:endopeptidase activity"/>
    <property type="evidence" value="ECO:0007669"/>
    <property type="project" value="TreeGrafter"/>
</dbReference>
<dbReference type="OrthoDB" id="1723372at2"/>